<dbReference type="RefSeq" id="WP_220561521.1">
    <property type="nucleotide sequence ID" value="NZ_CP074133.1"/>
</dbReference>
<proteinExistence type="predicted"/>
<keyword evidence="2" id="KW-1185">Reference proteome</keyword>
<dbReference type="EMBL" id="CP074133">
    <property type="protein sequence ID" value="QUX20326.1"/>
    <property type="molecule type" value="Genomic_DNA"/>
</dbReference>
<organism evidence="1 2">
    <name type="scientific">Nocardiopsis changdeensis</name>
    <dbReference type="NCBI Taxonomy" id="2831969"/>
    <lineage>
        <taxon>Bacteria</taxon>
        <taxon>Bacillati</taxon>
        <taxon>Actinomycetota</taxon>
        <taxon>Actinomycetes</taxon>
        <taxon>Streptosporangiales</taxon>
        <taxon>Nocardiopsidaceae</taxon>
        <taxon>Nocardiopsis</taxon>
    </lineage>
</organism>
<accession>A0ABX8BDK8</accession>
<evidence type="ECO:0000313" key="2">
    <source>
        <dbReference type="Proteomes" id="UP000676079"/>
    </source>
</evidence>
<name>A0ABX8BDK8_9ACTN</name>
<evidence type="ECO:0000313" key="1">
    <source>
        <dbReference type="EMBL" id="QUX20326.1"/>
    </source>
</evidence>
<sequence length="134" mass="14343">MTETIAPSIAPPSPARAGEPHVNAALDRIVGEAGWLTPSQFAEVILRAGIVGVRDSIDEGPVGLWVIDRLQAEGIDARAYAGMSTITVYGPRGGRLVVLGQVRIPDGHTMDALEREVTDGEWPELVRGGYDDER</sequence>
<dbReference type="Proteomes" id="UP000676079">
    <property type="component" value="Chromosome"/>
</dbReference>
<reference evidence="1 2" key="1">
    <citation type="submission" date="2021-05" db="EMBL/GenBank/DDBJ databases">
        <title>Direct Submission.</title>
        <authorList>
            <person name="Li K."/>
            <person name="Gao J."/>
        </authorList>
    </citation>
    <scope>NUCLEOTIDE SEQUENCE [LARGE SCALE GENOMIC DNA]</scope>
    <source>
        <strain evidence="1 2">Mg02</strain>
    </source>
</reference>
<gene>
    <name evidence="1" type="ORF">KGD84_17510</name>
</gene>
<protein>
    <submittedName>
        <fullName evidence="1">Uncharacterized protein</fullName>
    </submittedName>
</protein>